<dbReference type="EMBL" id="CALNXK010000088">
    <property type="protein sequence ID" value="CAH3150117.1"/>
    <property type="molecule type" value="Genomic_DNA"/>
</dbReference>
<evidence type="ECO:0000313" key="2">
    <source>
        <dbReference type="EMBL" id="CAH3150117.1"/>
    </source>
</evidence>
<proteinExistence type="predicted"/>
<keyword evidence="1" id="KW-0472">Membrane</keyword>
<comment type="caution">
    <text evidence="2">The sequence shown here is derived from an EMBL/GenBank/DDBJ whole genome shotgun (WGS) entry which is preliminary data.</text>
</comment>
<accession>A0ABN8PWC6</accession>
<evidence type="ECO:0000313" key="3">
    <source>
        <dbReference type="Proteomes" id="UP001159405"/>
    </source>
</evidence>
<protein>
    <submittedName>
        <fullName evidence="2">Uncharacterized protein</fullName>
    </submittedName>
</protein>
<feature type="transmembrane region" description="Helical" evidence="1">
    <location>
        <begin position="99"/>
        <end position="120"/>
    </location>
</feature>
<keyword evidence="3" id="KW-1185">Reference proteome</keyword>
<keyword evidence="1" id="KW-0812">Transmembrane</keyword>
<organism evidence="2 3">
    <name type="scientific">Porites lobata</name>
    <dbReference type="NCBI Taxonomy" id="104759"/>
    <lineage>
        <taxon>Eukaryota</taxon>
        <taxon>Metazoa</taxon>
        <taxon>Cnidaria</taxon>
        <taxon>Anthozoa</taxon>
        <taxon>Hexacorallia</taxon>
        <taxon>Scleractinia</taxon>
        <taxon>Fungiina</taxon>
        <taxon>Poritidae</taxon>
        <taxon>Porites</taxon>
    </lineage>
</organism>
<reference evidence="2 3" key="1">
    <citation type="submission" date="2022-05" db="EMBL/GenBank/DDBJ databases">
        <authorList>
            <consortium name="Genoscope - CEA"/>
            <person name="William W."/>
        </authorList>
    </citation>
    <scope>NUCLEOTIDE SEQUENCE [LARGE SCALE GENOMIC DNA]</scope>
</reference>
<evidence type="ECO:0000256" key="1">
    <source>
        <dbReference type="SAM" id="Phobius"/>
    </source>
</evidence>
<sequence>MAGKLKVSGESQRYINMEAMEGLLDDQSRHSSLTRKRFQVISSISVRTLICIVYFPFLAWLIIGMVLYSVHAYETTFIANHTILESTQRKAFLHADQMILLWMVSQIINVGLVTLGLSKIPSFLGYLAILKLLVRLPSFWSLLSLYGISLLRYLLLMWLKYDSGKEMAFILASIIWEGAQIVFIGFLNFTQFALHIDQIDESDGVSSELLSLIVSAALSGFWALTEHHFYLPAILLARVTLLSLSSSRLSSLY</sequence>
<keyword evidence="1" id="KW-1133">Transmembrane helix</keyword>
<name>A0ABN8PWC6_9CNID</name>
<feature type="transmembrane region" description="Helical" evidence="1">
    <location>
        <begin position="132"/>
        <end position="155"/>
    </location>
</feature>
<feature type="transmembrane region" description="Helical" evidence="1">
    <location>
        <begin position="167"/>
        <end position="193"/>
    </location>
</feature>
<feature type="transmembrane region" description="Helical" evidence="1">
    <location>
        <begin position="44"/>
        <end position="68"/>
    </location>
</feature>
<dbReference type="Proteomes" id="UP001159405">
    <property type="component" value="Unassembled WGS sequence"/>
</dbReference>
<gene>
    <name evidence="2" type="ORF">PLOB_00047265</name>
</gene>